<evidence type="ECO:0000256" key="7">
    <source>
        <dbReference type="ARBA" id="ARBA00022927"/>
    </source>
</evidence>
<dbReference type="PANTHER" id="PTHR33446">
    <property type="entry name" value="PROTEIN TONB-RELATED"/>
    <property type="match status" value="1"/>
</dbReference>
<keyword evidence="5" id="KW-0997">Cell inner membrane</keyword>
<dbReference type="NCBIfam" id="TIGR01352">
    <property type="entry name" value="tonB_Cterm"/>
    <property type="match status" value="1"/>
</dbReference>
<dbReference type="RefSeq" id="WP_254292338.1">
    <property type="nucleotide sequence ID" value="NZ_JAMLDX010000004.1"/>
</dbReference>
<keyword evidence="4" id="KW-1003">Cell membrane</keyword>
<keyword evidence="3" id="KW-0813">Transport</keyword>
<evidence type="ECO:0000313" key="13">
    <source>
        <dbReference type="EMBL" id="MCP3730226.1"/>
    </source>
</evidence>
<feature type="transmembrane region" description="Helical" evidence="11">
    <location>
        <begin position="12"/>
        <end position="36"/>
    </location>
</feature>
<dbReference type="EMBL" id="JAMLDX010000004">
    <property type="protein sequence ID" value="MCP3730226.1"/>
    <property type="molecule type" value="Genomic_DNA"/>
</dbReference>
<dbReference type="Gene3D" id="3.30.1150.10">
    <property type="match status" value="1"/>
</dbReference>
<evidence type="ECO:0000256" key="11">
    <source>
        <dbReference type="SAM" id="Phobius"/>
    </source>
</evidence>
<feature type="region of interest" description="Disordered" evidence="10">
    <location>
        <begin position="51"/>
        <end position="88"/>
    </location>
</feature>
<evidence type="ECO:0000256" key="6">
    <source>
        <dbReference type="ARBA" id="ARBA00022692"/>
    </source>
</evidence>
<gene>
    <name evidence="13" type="ORF">M9978_07260</name>
</gene>
<evidence type="ECO:0000256" key="9">
    <source>
        <dbReference type="ARBA" id="ARBA00023136"/>
    </source>
</evidence>
<feature type="domain" description="TonB C-terminal" evidence="12">
    <location>
        <begin position="165"/>
        <end position="236"/>
    </location>
</feature>
<sequence>MTTMTLSTPRERIGGAAAALGMTAILGAALVLGLAVREQLAVPDEDVALFEVTPDRPEAKKKSERMPQRNTRPSGAAAPPNLRSRATEVQAPVPVVPIPVPPVMTVAEKAADGVQATSGAAPVAGPGTGAGGEGDGFGGGGDGDGDGAGDRDATPPRQIRGRISNRDYPENLSDAGIGGRVTVLYVVAVDGRVPECDVVGSSGNAQLDAWTCRLIRERFRFRPSLNGRGRPVPSLIRENHTWTAYREPPEPR</sequence>
<keyword evidence="8 11" id="KW-1133">Transmembrane helix</keyword>
<dbReference type="PANTHER" id="PTHR33446:SF2">
    <property type="entry name" value="PROTEIN TONB"/>
    <property type="match status" value="1"/>
</dbReference>
<dbReference type="GO" id="GO:0098797">
    <property type="term" value="C:plasma membrane protein complex"/>
    <property type="evidence" value="ECO:0007669"/>
    <property type="project" value="TreeGrafter"/>
</dbReference>
<comment type="caution">
    <text evidence="13">The sequence shown here is derived from an EMBL/GenBank/DDBJ whole genome shotgun (WGS) entry which is preliminary data.</text>
</comment>
<evidence type="ECO:0000256" key="3">
    <source>
        <dbReference type="ARBA" id="ARBA00022448"/>
    </source>
</evidence>
<feature type="region of interest" description="Disordered" evidence="10">
    <location>
        <begin position="117"/>
        <end position="172"/>
    </location>
</feature>
<proteinExistence type="inferred from homology"/>
<feature type="compositionally biased region" description="Basic and acidic residues" evidence="10">
    <location>
        <begin position="53"/>
        <end position="67"/>
    </location>
</feature>
<keyword evidence="9 11" id="KW-0472">Membrane</keyword>
<keyword evidence="7" id="KW-0653">Protein transport</keyword>
<evidence type="ECO:0000256" key="10">
    <source>
        <dbReference type="SAM" id="MobiDB-lite"/>
    </source>
</evidence>
<dbReference type="InterPro" id="IPR051045">
    <property type="entry name" value="TonB-dependent_transducer"/>
</dbReference>
<dbReference type="GO" id="GO:0031992">
    <property type="term" value="F:energy transducer activity"/>
    <property type="evidence" value="ECO:0007669"/>
    <property type="project" value="TreeGrafter"/>
</dbReference>
<dbReference type="Proteomes" id="UP001139451">
    <property type="component" value="Unassembled WGS sequence"/>
</dbReference>
<accession>A0A9X2KLA5</accession>
<evidence type="ECO:0000313" key="14">
    <source>
        <dbReference type="Proteomes" id="UP001139451"/>
    </source>
</evidence>
<name>A0A9X2KLA5_9SPHN</name>
<protein>
    <submittedName>
        <fullName evidence="13">Energy transducer TonB</fullName>
    </submittedName>
</protein>
<reference evidence="13" key="1">
    <citation type="submission" date="2022-05" db="EMBL/GenBank/DDBJ databases">
        <title>Sphingomonas sp. strain MG17 Genome sequencing and assembly.</title>
        <authorList>
            <person name="Kim I."/>
        </authorList>
    </citation>
    <scope>NUCLEOTIDE SEQUENCE</scope>
    <source>
        <strain evidence="13">MG17</strain>
    </source>
</reference>
<dbReference type="SUPFAM" id="SSF74653">
    <property type="entry name" value="TolA/TonB C-terminal domain"/>
    <property type="match status" value="1"/>
</dbReference>
<keyword evidence="14" id="KW-1185">Reference proteome</keyword>
<evidence type="ECO:0000256" key="2">
    <source>
        <dbReference type="ARBA" id="ARBA00006555"/>
    </source>
</evidence>
<comment type="subcellular location">
    <subcellularLocation>
        <location evidence="1">Cell inner membrane</location>
        <topology evidence="1">Single-pass membrane protein</topology>
        <orientation evidence="1">Periplasmic side</orientation>
    </subcellularLocation>
</comment>
<dbReference type="GO" id="GO:0015031">
    <property type="term" value="P:protein transport"/>
    <property type="evidence" value="ECO:0007669"/>
    <property type="project" value="UniProtKB-KW"/>
</dbReference>
<dbReference type="GO" id="GO:0055085">
    <property type="term" value="P:transmembrane transport"/>
    <property type="evidence" value="ECO:0007669"/>
    <property type="project" value="InterPro"/>
</dbReference>
<keyword evidence="6 11" id="KW-0812">Transmembrane</keyword>
<evidence type="ECO:0000256" key="1">
    <source>
        <dbReference type="ARBA" id="ARBA00004383"/>
    </source>
</evidence>
<evidence type="ECO:0000256" key="8">
    <source>
        <dbReference type="ARBA" id="ARBA00022989"/>
    </source>
</evidence>
<dbReference type="InterPro" id="IPR037682">
    <property type="entry name" value="TonB_C"/>
</dbReference>
<organism evidence="13 14">
    <name type="scientific">Sphingomonas tagetis</name>
    <dbReference type="NCBI Taxonomy" id="2949092"/>
    <lineage>
        <taxon>Bacteria</taxon>
        <taxon>Pseudomonadati</taxon>
        <taxon>Pseudomonadota</taxon>
        <taxon>Alphaproteobacteria</taxon>
        <taxon>Sphingomonadales</taxon>
        <taxon>Sphingomonadaceae</taxon>
        <taxon>Sphingomonas</taxon>
    </lineage>
</organism>
<dbReference type="Pfam" id="PF03544">
    <property type="entry name" value="TonB_C"/>
    <property type="match status" value="1"/>
</dbReference>
<dbReference type="AlphaFoldDB" id="A0A9X2KLA5"/>
<feature type="compositionally biased region" description="Gly residues" evidence="10">
    <location>
        <begin position="126"/>
        <end position="142"/>
    </location>
</feature>
<comment type="similarity">
    <text evidence="2">Belongs to the TonB family.</text>
</comment>
<evidence type="ECO:0000259" key="12">
    <source>
        <dbReference type="Pfam" id="PF03544"/>
    </source>
</evidence>
<evidence type="ECO:0000256" key="5">
    <source>
        <dbReference type="ARBA" id="ARBA00022519"/>
    </source>
</evidence>
<dbReference type="InterPro" id="IPR006260">
    <property type="entry name" value="TonB/TolA_C"/>
</dbReference>
<evidence type="ECO:0000256" key="4">
    <source>
        <dbReference type="ARBA" id="ARBA00022475"/>
    </source>
</evidence>